<dbReference type="Pfam" id="PF02902">
    <property type="entry name" value="Peptidase_C48"/>
    <property type="match status" value="1"/>
</dbReference>
<comment type="caution">
    <text evidence="5">The sequence shown here is derived from an EMBL/GenBank/DDBJ whole genome shotgun (WGS) entry which is preliminary data.</text>
</comment>
<comment type="similarity">
    <text evidence="1">Belongs to the peptidase C48 family.</text>
</comment>
<dbReference type="SUPFAM" id="SSF54001">
    <property type="entry name" value="Cysteine proteinases"/>
    <property type="match status" value="1"/>
</dbReference>
<sequence>MKVKKILSDWEHEYVENLSEQSNWYDCGVLMLNYIDFYNRGLELCFDQVRYALFSGEDNKGDPDIKSCLIEYVMEETKLKLLVFKWMKL</sequence>
<evidence type="ECO:0000259" key="4">
    <source>
        <dbReference type="Pfam" id="PF02902"/>
    </source>
</evidence>
<feature type="domain" description="Ubiquitin-like protease family profile" evidence="4">
    <location>
        <begin position="4"/>
        <end position="48"/>
    </location>
</feature>
<proteinExistence type="inferred from homology"/>
<dbReference type="InterPro" id="IPR003653">
    <property type="entry name" value="Peptidase_C48_C"/>
</dbReference>
<dbReference type="InterPro" id="IPR038765">
    <property type="entry name" value="Papain-like_cys_pep_sf"/>
</dbReference>
<dbReference type="AlphaFoldDB" id="A0AAD9XNR6"/>
<evidence type="ECO:0000256" key="2">
    <source>
        <dbReference type="ARBA" id="ARBA00022670"/>
    </source>
</evidence>
<dbReference type="EMBL" id="JANJYI010000001">
    <property type="protein sequence ID" value="KAK2663046.1"/>
    <property type="molecule type" value="Genomic_DNA"/>
</dbReference>
<evidence type="ECO:0000256" key="1">
    <source>
        <dbReference type="ARBA" id="ARBA00005234"/>
    </source>
</evidence>
<evidence type="ECO:0000313" key="5">
    <source>
        <dbReference type="EMBL" id="KAK2663046.1"/>
    </source>
</evidence>
<gene>
    <name evidence="5" type="ORF">Ddye_001620</name>
</gene>
<organism evidence="5 6">
    <name type="scientific">Dipteronia dyeriana</name>
    <dbReference type="NCBI Taxonomy" id="168575"/>
    <lineage>
        <taxon>Eukaryota</taxon>
        <taxon>Viridiplantae</taxon>
        <taxon>Streptophyta</taxon>
        <taxon>Embryophyta</taxon>
        <taxon>Tracheophyta</taxon>
        <taxon>Spermatophyta</taxon>
        <taxon>Magnoliopsida</taxon>
        <taxon>eudicotyledons</taxon>
        <taxon>Gunneridae</taxon>
        <taxon>Pentapetalae</taxon>
        <taxon>rosids</taxon>
        <taxon>malvids</taxon>
        <taxon>Sapindales</taxon>
        <taxon>Sapindaceae</taxon>
        <taxon>Hippocastanoideae</taxon>
        <taxon>Acereae</taxon>
        <taxon>Dipteronia</taxon>
    </lineage>
</organism>
<evidence type="ECO:0000313" key="6">
    <source>
        <dbReference type="Proteomes" id="UP001280121"/>
    </source>
</evidence>
<reference evidence="5" key="1">
    <citation type="journal article" date="2023" name="Plant J.">
        <title>Genome sequences and population genomics provide insights into the demographic history, inbreeding, and mutation load of two 'living fossil' tree species of Dipteronia.</title>
        <authorList>
            <person name="Feng Y."/>
            <person name="Comes H.P."/>
            <person name="Chen J."/>
            <person name="Zhu S."/>
            <person name="Lu R."/>
            <person name="Zhang X."/>
            <person name="Li P."/>
            <person name="Qiu J."/>
            <person name="Olsen K.M."/>
            <person name="Qiu Y."/>
        </authorList>
    </citation>
    <scope>NUCLEOTIDE SEQUENCE</scope>
    <source>
        <strain evidence="5">KIB01</strain>
    </source>
</reference>
<keyword evidence="2" id="KW-0645">Protease</keyword>
<protein>
    <recommendedName>
        <fullName evidence="4">Ubiquitin-like protease family profile domain-containing protein</fullName>
    </recommendedName>
</protein>
<name>A0AAD9XNR6_9ROSI</name>
<accession>A0AAD9XNR6</accession>
<evidence type="ECO:0000256" key="3">
    <source>
        <dbReference type="ARBA" id="ARBA00022801"/>
    </source>
</evidence>
<dbReference type="GO" id="GO:0006508">
    <property type="term" value="P:proteolysis"/>
    <property type="evidence" value="ECO:0007669"/>
    <property type="project" value="UniProtKB-KW"/>
</dbReference>
<keyword evidence="3" id="KW-0378">Hydrolase</keyword>
<dbReference type="Gene3D" id="3.40.395.10">
    <property type="entry name" value="Adenoviral Proteinase, Chain A"/>
    <property type="match status" value="1"/>
</dbReference>
<keyword evidence="6" id="KW-1185">Reference proteome</keyword>
<dbReference type="Proteomes" id="UP001280121">
    <property type="component" value="Unassembled WGS sequence"/>
</dbReference>
<dbReference type="GO" id="GO:0008234">
    <property type="term" value="F:cysteine-type peptidase activity"/>
    <property type="evidence" value="ECO:0007669"/>
    <property type="project" value="InterPro"/>
</dbReference>